<gene>
    <name evidence="2" type="ORF">QPX23_04325</name>
</gene>
<comment type="caution">
    <text evidence="2">The sequence shown here is derived from an EMBL/GenBank/DDBJ whole genome shotgun (WGS) entry which is preliminary data.</text>
</comment>
<organism evidence="2 3">
    <name type="scientific">Corynebacterium pseudodiphtheriticum</name>
    <dbReference type="NCBI Taxonomy" id="37637"/>
    <lineage>
        <taxon>Bacteria</taxon>
        <taxon>Bacillati</taxon>
        <taxon>Actinomycetota</taxon>
        <taxon>Actinomycetes</taxon>
        <taxon>Mycobacteriales</taxon>
        <taxon>Corynebacteriaceae</taxon>
        <taxon>Corynebacterium</taxon>
    </lineage>
</organism>
<feature type="domain" description="ATPase AAA-type core" evidence="1">
    <location>
        <begin position="287"/>
        <end position="388"/>
    </location>
</feature>
<evidence type="ECO:0000259" key="1">
    <source>
        <dbReference type="Pfam" id="PF13304"/>
    </source>
</evidence>
<sequence>MKLVNLVVENHRSFRDEFHLELTRPHFTSNIPNSRDSWAENVFPVIAIYGANASGKTTVIDALKYLWSALSASSGEWLNRTSIPHAPFLLGKAREQPSTYSIDFTLDADYSQANPTPGETRFHYEFDVTPQGFRHELLQVYRSSRATTLLSRKQSEDGVKLKLAAGLGGKFEITHRELALSRAGMTGRGQLGVIAQKIKDGLLIISVDDDERNLRLHRITEELDKGNIHLDDFSALAQVSDFGIQKIDVDIQKLPNDIAERLRTIMHTLESNAPEHAASVELPKREHSEKETHEFIQRSLQFTHKTIHSDAPQPKFGINDQSSGTLAWLALAIPMVEVLRHGTVLCVDELSSSLHPKLAAEIVRVFQTPELNPHHAQLIFSTHDISLLMPQAELNLQPGQIWFTEKEIDGASELYSLRDFPDIRGGTNIAKQFMEDRYGATPRVIPELISKIALHGAHEDTEALV</sequence>
<feature type="domain" description="ATPase AAA-type core" evidence="1">
    <location>
        <begin position="46"/>
        <end position="159"/>
    </location>
</feature>
<keyword evidence="3" id="KW-1185">Reference proteome</keyword>
<dbReference type="RefSeq" id="WP_284570890.1">
    <property type="nucleotide sequence ID" value="NZ_JASNUQ010000005.1"/>
</dbReference>
<evidence type="ECO:0000313" key="2">
    <source>
        <dbReference type="EMBL" id="MDK4289957.1"/>
    </source>
</evidence>
<dbReference type="SUPFAM" id="SSF52540">
    <property type="entry name" value="P-loop containing nucleoside triphosphate hydrolases"/>
    <property type="match status" value="1"/>
</dbReference>
<dbReference type="Pfam" id="PF13304">
    <property type="entry name" value="AAA_21"/>
    <property type="match status" value="2"/>
</dbReference>
<dbReference type="EMBL" id="JASNUQ010000005">
    <property type="protein sequence ID" value="MDK4289957.1"/>
    <property type="molecule type" value="Genomic_DNA"/>
</dbReference>
<dbReference type="InterPro" id="IPR003959">
    <property type="entry name" value="ATPase_AAA_core"/>
</dbReference>
<dbReference type="PANTHER" id="PTHR40396">
    <property type="entry name" value="ATPASE-LIKE PROTEIN"/>
    <property type="match status" value="1"/>
</dbReference>
<dbReference type="PANTHER" id="PTHR40396:SF1">
    <property type="entry name" value="ATPASE AAA-TYPE CORE DOMAIN-CONTAINING PROTEIN"/>
    <property type="match status" value="1"/>
</dbReference>
<name>A0ABT7FVD8_9CORY</name>
<dbReference type="Gene3D" id="3.40.50.300">
    <property type="entry name" value="P-loop containing nucleotide triphosphate hydrolases"/>
    <property type="match status" value="1"/>
</dbReference>
<dbReference type="Proteomes" id="UP001239759">
    <property type="component" value="Unassembled WGS sequence"/>
</dbReference>
<protein>
    <submittedName>
        <fullName evidence="2">AAA family ATPase</fullName>
    </submittedName>
</protein>
<reference evidence="2 3" key="1">
    <citation type="submission" date="2023-05" db="EMBL/GenBank/DDBJ databases">
        <title>Metabolic capabilities are highly conserved among human nasal-associated Corynebacterium species in pangenomic analyses.</title>
        <authorList>
            <person name="Tran T.H."/>
            <person name="Roberts A.Q."/>
            <person name="Escapa I.F."/>
            <person name="Gao W."/>
            <person name="Conlan S."/>
            <person name="Kong H."/>
            <person name="Segre J.A."/>
            <person name="Kelly M.S."/>
            <person name="Lemon K.P."/>
        </authorList>
    </citation>
    <scope>NUCLEOTIDE SEQUENCE [LARGE SCALE GENOMIC DNA]</scope>
    <source>
        <strain evidence="2 3">KPL3772</strain>
    </source>
</reference>
<dbReference type="InterPro" id="IPR027417">
    <property type="entry name" value="P-loop_NTPase"/>
</dbReference>
<evidence type="ECO:0000313" key="3">
    <source>
        <dbReference type="Proteomes" id="UP001239759"/>
    </source>
</evidence>
<accession>A0ABT7FVD8</accession>
<proteinExistence type="predicted"/>